<dbReference type="Pfam" id="PF16313">
    <property type="entry name" value="DUF4953"/>
    <property type="match status" value="1"/>
</dbReference>
<gene>
    <name evidence="3" type="ORF">DC094_18610</name>
</gene>
<keyword evidence="4" id="KW-1185">Reference proteome</keyword>
<dbReference type="GO" id="GO:0008237">
    <property type="term" value="F:metallopeptidase activity"/>
    <property type="evidence" value="ECO:0007669"/>
    <property type="project" value="InterPro"/>
</dbReference>
<dbReference type="PANTHER" id="PTHR38478">
    <property type="entry name" value="PEPTIDASE M1A AND M12B"/>
    <property type="match status" value="1"/>
</dbReference>
<evidence type="ECO:0000259" key="2">
    <source>
        <dbReference type="Pfam" id="PF16313"/>
    </source>
</evidence>
<feature type="coiled-coil region" evidence="1">
    <location>
        <begin position="695"/>
        <end position="772"/>
    </location>
</feature>
<dbReference type="PANTHER" id="PTHR38478:SF1">
    <property type="entry name" value="ZINC DEPENDENT METALLOPROTEASE DOMAIN LIPOPROTEIN"/>
    <property type="match status" value="1"/>
</dbReference>
<name>A0A2V1GRV0_9GAMM</name>
<dbReference type="Proteomes" id="UP000244906">
    <property type="component" value="Unassembled WGS sequence"/>
</dbReference>
<accession>A0A2V1GRV0</accession>
<proteinExistence type="predicted"/>
<reference evidence="3 4" key="1">
    <citation type="submission" date="2018-04" db="EMBL/GenBank/DDBJ databases">
        <title>Thalassorhabdus spongiae gen. nov., sp. nov., isolated from a marine sponge in South-West Iceland.</title>
        <authorList>
            <person name="Knobloch S."/>
            <person name="Daussin A."/>
            <person name="Johannsson R."/>
            <person name="Marteinsson V.T."/>
        </authorList>
    </citation>
    <scope>NUCLEOTIDE SEQUENCE [LARGE SCALE GENOMIC DNA]</scope>
    <source>
        <strain evidence="3 4">Hp12</strain>
    </source>
</reference>
<keyword evidence="1" id="KW-0175">Coiled coil</keyword>
<evidence type="ECO:0000313" key="3">
    <source>
        <dbReference type="EMBL" id="PVZ65491.1"/>
    </source>
</evidence>
<evidence type="ECO:0000313" key="4">
    <source>
        <dbReference type="Proteomes" id="UP000244906"/>
    </source>
</evidence>
<dbReference type="InterPro" id="IPR032534">
    <property type="entry name" value="EcxA_zinc-bd"/>
</dbReference>
<dbReference type="PROSITE" id="PS51257">
    <property type="entry name" value="PROKAR_LIPOPROTEIN"/>
    <property type="match status" value="1"/>
</dbReference>
<comment type="caution">
    <text evidence="3">The sequence shown here is derived from an EMBL/GenBank/DDBJ whole genome shotgun (WGS) entry which is preliminary data.</text>
</comment>
<dbReference type="InterPro" id="IPR024079">
    <property type="entry name" value="MetalloPept_cat_dom_sf"/>
</dbReference>
<dbReference type="Gene3D" id="3.40.390.10">
    <property type="entry name" value="Collagenase (Catalytic Domain)"/>
    <property type="match status" value="1"/>
</dbReference>
<protein>
    <recommendedName>
        <fullName evidence="2">EcxA zinc-binding domain-containing protein</fullName>
    </recommendedName>
</protein>
<dbReference type="EMBL" id="QDDL01000010">
    <property type="protein sequence ID" value="PVZ65491.1"/>
    <property type="molecule type" value="Genomic_DNA"/>
</dbReference>
<dbReference type="RefSeq" id="WP_116688626.1">
    <property type="nucleotide sequence ID" value="NZ_CAWNYD010000010.1"/>
</dbReference>
<dbReference type="OrthoDB" id="9776599at2"/>
<dbReference type="SUPFAM" id="SSF55486">
    <property type="entry name" value="Metalloproteases ('zincins'), catalytic domain"/>
    <property type="match status" value="1"/>
</dbReference>
<sequence>MSIIKKSSVLLSIAAIILGGCFEKEAKYENVDRDASLEQVSAFDTSKVYLYVPSTGEAPRYAQSQNPFFTGEEKLVKFRFVEKGLLVEQIDADSRLDNDGNIVDGRYDSENLKDKLKPVMLIPGDYFDYQCYEDKFGECTNTEEIKPDSEYNDPANAWKEKKSFSPRYEDIISYEVNSASIYFQSFGLATLNTAINEDFNSTGYEVADGVLNFSLKKTFKIPDADSIIDAYYQDQLTELSFTTEFFYSFVDVKQLQSKNYTPIHYGSPEHNRFGFFKNELKYKNITGENGRDEQYAYLLNRFNPEKAQVDYHLSGNFFRPENKIFLDATYDAIAAINDLVTQVGVPRINLVNGTGKHPGDIRYNFIKLIDEPLNNGLLGFGPVVSHPMTGEVLKGQVNQYSGVARTASRRVWDDMVRLYNRGEIGKDIEPKKVGFELAYGEIVGDTPDSQTEAGIGQPLAQARYDTFKDIGSFVTGTAAALSGLDQYVSTLPSFEEAVAAERNQQMVWAKNNALSTNSVWVSATSKDFIKGLNPEKYKNSKSKLIAWADLSKKQQQEVSDAIAAQMYKSTLVHELGHNLGLRHNFMGSVDSNNFYTSNDIDKMNEMAGIRQAGIKFPPAYSSVMDYGRNIFDELPIYGKYDLAALKFAYARELEVDIDNGSKRTDISLKPFDKIYADGTNADNPIFVPQGFDNGILKFLENSKEYRERLAQAQSEVTRRLNEIAGFEAAKKLASGSDKTRIEGLINQTEAQLKQAESLVEIWTDRLNDLTDLSAETLATIQSGDFARYFFCTDENSGTSLLCNAFDEGTNIKEIIQFRIQEYKDSFEQFNFRRDRRRFNTINQFNYIVFRLNQFGRIRDVIEDYESLAGFIGQDIPALERYAQICGGSATTDSQIEGCKAFREYSDAAHIAAEFFIDLIKEPDHYCYLNVINTAEEGTQIGGVTLPAESETFVTRRLRDIYLSGISRGALRPDMDAPKSCFDPEVAFYAENIGLPTGQLQIDTPMIVKAETGRYLNSFNNEDPEFNYSSDLQAIGTWPDKLLAMQYLARRTSLNSTSYETQGALIDLQAIKKLDANRQEVGDIWSGVGNQMQSMFRQWVLFSPVENGAPWTDQSGKSVAGVPPYRFSENDQIESIGSYGIRSFFGLNETGRTEVVKSLLLQFPLHGATQDPSYQYLSDQWINSVSVYEGSDYALSGFDVASMDYYETRDAADGGEEVIGEISRYHAKENNLLAREIIDIANGIFIYEKPALEKVFERRVNTIIEGIERDGLTEVESNLTAFLNDLDVMDSVLNRKCDRETKAFNSNTHDLEFFKAKVDAEDLISDADGSFAAIFSGDVRVKGNTTIKGLCTDEQTIRQHAEALEDASANWDSIYQVAKRRADVGKAITKLMFRARAMVAMETRNAEFFQVGDVVKFDESDNGGQDLFFETIRNFVDSNGEIYRPLEVGESVSSGWTKINLAGSDVEVRDDFLELFVAHNLARFYDLPNRAGLAKELQAASDAECYYNNGIENVSCWDVALTQWEKNLNPSYVNPDVRSQLLVTDDAGAYVVDEEGNIETRPNPNTVPSTSEVEISLYGKNLAWLSQLADPTLREELKSRARQLTVLPVTVD</sequence>
<organism evidence="3 4">
    <name type="scientific">Pelagibaculum spongiae</name>
    <dbReference type="NCBI Taxonomy" id="2080658"/>
    <lineage>
        <taxon>Bacteria</taxon>
        <taxon>Pseudomonadati</taxon>
        <taxon>Pseudomonadota</taxon>
        <taxon>Gammaproteobacteria</taxon>
        <taxon>Oceanospirillales</taxon>
        <taxon>Pelagibaculum</taxon>
    </lineage>
</organism>
<feature type="domain" description="EcxA zinc-binding" evidence="2">
    <location>
        <begin position="557"/>
        <end position="650"/>
    </location>
</feature>
<evidence type="ECO:0000256" key="1">
    <source>
        <dbReference type="SAM" id="Coils"/>
    </source>
</evidence>